<feature type="region of interest" description="Disordered" evidence="1">
    <location>
        <begin position="156"/>
        <end position="220"/>
    </location>
</feature>
<reference evidence="3 4" key="1">
    <citation type="submission" date="2018-05" db="EMBL/GenBank/DDBJ databases">
        <title>Komagataeibacter cocois sp. nov., for a novel cellulose- producing strain isolated from coconut milk.</title>
        <authorList>
            <person name="Liu L."/>
            <person name="Wang Y."/>
            <person name="Liu S."/>
            <person name="Bi J."/>
            <person name="Chen H."/>
            <person name="Deng J."/>
            <person name="Zhang C."/>
            <person name="Hu Q."/>
            <person name="Li C."/>
        </authorList>
    </citation>
    <scope>NUCLEOTIDE SEQUENCE [LARGE SCALE GENOMIC DNA]</scope>
    <source>
        <strain evidence="3 4">WE7</strain>
    </source>
</reference>
<keyword evidence="2" id="KW-0472">Membrane</keyword>
<name>A0A365YXZ0_9PROT</name>
<proteinExistence type="predicted"/>
<gene>
    <name evidence="3" type="ORF">NJLHNGOC_04715</name>
</gene>
<keyword evidence="4" id="KW-1185">Reference proteome</keyword>
<dbReference type="EMBL" id="QEXL01000005">
    <property type="protein sequence ID" value="RBM08229.1"/>
    <property type="molecule type" value="Genomic_DNA"/>
</dbReference>
<feature type="compositionally biased region" description="Pro residues" evidence="1">
    <location>
        <begin position="211"/>
        <end position="220"/>
    </location>
</feature>
<accession>A0A365YXZ0</accession>
<evidence type="ECO:0000256" key="2">
    <source>
        <dbReference type="SAM" id="Phobius"/>
    </source>
</evidence>
<sequence>MTGPSLPPRLPPVPAGLLALIGCGVVLAGIVIAECRSPAPHPYAQSDILRGLPMAQGAAQNGTDRPEGLLPSILRRPLFVPSRRPANSGTTAMPGMRLSGIVIGPGGSRTAIFSLPRATVPPGAMYGPGSPVAAGSRGMTAREGDVIGPWRIRRIGPGTVGVEGSNGMTELRPDRERGGGRRAPPGSQQGDDASAGPDDAITIPQSRFSIPPHPPARSHP</sequence>
<protein>
    <submittedName>
        <fullName evidence="3">Uncharacterized protein</fullName>
    </submittedName>
</protein>
<dbReference type="OrthoDB" id="7284958at2"/>
<organism evidence="3 4">
    <name type="scientific">Novacetimonas cocois</name>
    <dbReference type="NCBI Taxonomy" id="1747507"/>
    <lineage>
        <taxon>Bacteria</taxon>
        <taxon>Pseudomonadati</taxon>
        <taxon>Pseudomonadota</taxon>
        <taxon>Alphaproteobacteria</taxon>
        <taxon>Acetobacterales</taxon>
        <taxon>Acetobacteraceae</taxon>
        <taxon>Novacetimonas</taxon>
    </lineage>
</organism>
<keyword evidence="2" id="KW-1133">Transmembrane helix</keyword>
<comment type="caution">
    <text evidence="3">The sequence shown here is derived from an EMBL/GenBank/DDBJ whole genome shotgun (WGS) entry which is preliminary data.</text>
</comment>
<dbReference type="Proteomes" id="UP000252680">
    <property type="component" value="Unassembled WGS sequence"/>
</dbReference>
<evidence type="ECO:0000313" key="4">
    <source>
        <dbReference type="Proteomes" id="UP000252680"/>
    </source>
</evidence>
<feature type="transmembrane region" description="Helical" evidence="2">
    <location>
        <begin position="12"/>
        <end position="33"/>
    </location>
</feature>
<dbReference type="RefSeq" id="WP_113595349.1">
    <property type="nucleotide sequence ID" value="NZ_QEXL01000005.1"/>
</dbReference>
<evidence type="ECO:0000313" key="3">
    <source>
        <dbReference type="EMBL" id="RBM08229.1"/>
    </source>
</evidence>
<keyword evidence="2" id="KW-0812">Transmembrane</keyword>
<dbReference type="AlphaFoldDB" id="A0A365YXZ0"/>
<evidence type="ECO:0000256" key="1">
    <source>
        <dbReference type="SAM" id="MobiDB-lite"/>
    </source>
</evidence>